<sequence length="70" mass="8275">MDWEDYFANGIIWCIYTNKKRGETIFSGLAAFIFFGYQSEFTEKTNSISKRIRMSVQLFAGYLKQKDIKQ</sequence>
<comment type="caution">
    <text evidence="1">The sequence shown here is derived from an EMBL/GenBank/DDBJ whole genome shotgun (WGS) entry which is preliminary data.</text>
</comment>
<accession>A0A2N8PWE6</accession>
<gene>
    <name evidence="1" type="ORF">AUF17_06210</name>
</gene>
<dbReference type="EMBL" id="PDXQ01000001">
    <property type="protein sequence ID" value="TRZ33694.1"/>
    <property type="molecule type" value="Genomic_DNA"/>
</dbReference>
<evidence type="ECO:0000313" key="1">
    <source>
        <dbReference type="EMBL" id="TRZ33694.1"/>
    </source>
</evidence>
<dbReference type="Proteomes" id="UP000316316">
    <property type="component" value="Unassembled WGS sequence"/>
</dbReference>
<proteinExistence type="predicted"/>
<reference evidence="1 2" key="1">
    <citation type="submission" date="2017-10" db="EMBL/GenBank/DDBJ databases">
        <title>FDA dAtabase for Regulatory Grade micrObial Sequences (FDA-ARGOS): Supporting development and validation of Infectious Disease Dx tests.</title>
        <authorList>
            <person name="Campos J."/>
            <person name="Goldberg B."/>
            <person name="Tallon L.J."/>
            <person name="Sadzewicz L."/>
            <person name="Sengamalay N."/>
            <person name="Ott S."/>
            <person name="Godinez A."/>
            <person name="Nagaraj S."/>
            <person name="Vyas G."/>
            <person name="Aluvathingal J."/>
            <person name="Nadendla S."/>
            <person name="Geyer C."/>
            <person name="Nandy P."/>
            <person name="Hobson J."/>
            <person name="Sichtig H."/>
        </authorList>
    </citation>
    <scope>NUCLEOTIDE SEQUENCE [LARGE SCALE GENOMIC DNA]</scope>
    <source>
        <strain evidence="1 2">FDAARGOS_185</strain>
    </source>
</reference>
<protein>
    <submittedName>
        <fullName evidence="1">Uncharacterized protein</fullName>
    </submittedName>
</protein>
<dbReference type="AlphaFoldDB" id="A0A2N8PWE6"/>
<evidence type="ECO:0000313" key="2">
    <source>
        <dbReference type="Proteomes" id="UP000316316"/>
    </source>
</evidence>
<name>A0A2N8PWE6_ENTAV</name>
<organism evidence="1 2">
    <name type="scientific">Enterococcus avium</name>
    <name type="common">Streptococcus avium</name>
    <dbReference type="NCBI Taxonomy" id="33945"/>
    <lineage>
        <taxon>Bacteria</taxon>
        <taxon>Bacillati</taxon>
        <taxon>Bacillota</taxon>
        <taxon>Bacilli</taxon>
        <taxon>Lactobacillales</taxon>
        <taxon>Enterococcaceae</taxon>
        <taxon>Enterococcus</taxon>
    </lineage>
</organism>